<organism evidence="5 6">
    <name type="scientific">Eiseniibacteriota bacterium</name>
    <dbReference type="NCBI Taxonomy" id="2212470"/>
    <lineage>
        <taxon>Bacteria</taxon>
        <taxon>Candidatus Eiseniibacteriota</taxon>
    </lineage>
</organism>
<sequence>MRRIILLALLAGLLAALSSGCSSETPIVVIRTGLGDVEVEVYKKVAPLTAGNFLKYVEENRFEGAIFYRVVTMDNQPDNEIKIEVIQGGLGEDPLGLGLPAIEHETTEQTGIKHLDGTISMARAEPGTASSEIFICIGDQPELDFGGLRNPDGQGFAAFGRVIKGMDVVRKIQVQPAAGQMLAPQIAILGIEAK</sequence>
<dbReference type="GO" id="GO:0003755">
    <property type="term" value="F:peptidyl-prolyl cis-trans isomerase activity"/>
    <property type="evidence" value="ECO:0007669"/>
    <property type="project" value="UniProtKB-EC"/>
</dbReference>
<name>A0ABV6YN79_UNCEI</name>
<evidence type="ECO:0000313" key="5">
    <source>
        <dbReference type="EMBL" id="MFC1799526.1"/>
    </source>
</evidence>
<comment type="catalytic activity">
    <reaction evidence="3">
        <text>[protein]-peptidylproline (omega=180) = [protein]-peptidylproline (omega=0)</text>
        <dbReference type="Rhea" id="RHEA:16237"/>
        <dbReference type="Rhea" id="RHEA-COMP:10747"/>
        <dbReference type="Rhea" id="RHEA-COMP:10748"/>
        <dbReference type="ChEBI" id="CHEBI:83833"/>
        <dbReference type="ChEBI" id="CHEBI:83834"/>
        <dbReference type="EC" id="5.2.1.8"/>
    </reaction>
</comment>
<proteinExistence type="inferred from homology"/>
<comment type="function">
    <text evidence="3">PPIases accelerate the folding of proteins. It catalyzes the cis-trans isomerization of proline imidic peptide bonds in oligopeptides.</text>
</comment>
<evidence type="ECO:0000313" key="6">
    <source>
        <dbReference type="Proteomes" id="UP001594288"/>
    </source>
</evidence>
<feature type="domain" description="PPIase cyclophilin-type" evidence="4">
    <location>
        <begin position="24"/>
        <end position="194"/>
    </location>
</feature>
<keyword evidence="1 3" id="KW-0697">Rotamase</keyword>
<dbReference type="PANTHER" id="PTHR43246">
    <property type="entry name" value="PEPTIDYL-PROLYL CIS-TRANS ISOMERASE CYP38, CHLOROPLASTIC"/>
    <property type="match status" value="1"/>
</dbReference>
<protein>
    <recommendedName>
        <fullName evidence="3">Peptidyl-prolyl cis-trans isomerase</fullName>
        <shortName evidence="3">PPIase</shortName>
        <ecNumber evidence="3">5.2.1.8</ecNumber>
    </recommendedName>
</protein>
<dbReference type="InterPro" id="IPR029000">
    <property type="entry name" value="Cyclophilin-like_dom_sf"/>
</dbReference>
<feature type="chain" id="PRO_5044995852" description="Peptidyl-prolyl cis-trans isomerase" evidence="3">
    <location>
        <begin position="24"/>
        <end position="194"/>
    </location>
</feature>
<dbReference type="PRINTS" id="PR00153">
    <property type="entry name" value="CSAPPISMRASE"/>
</dbReference>
<feature type="signal peptide" evidence="3">
    <location>
        <begin position="1"/>
        <end position="23"/>
    </location>
</feature>
<keyword evidence="2 3" id="KW-0413">Isomerase</keyword>
<dbReference type="InterPro" id="IPR044665">
    <property type="entry name" value="E_coli_cyclophilin_A-like"/>
</dbReference>
<dbReference type="InterPro" id="IPR002130">
    <property type="entry name" value="Cyclophilin-type_PPIase_dom"/>
</dbReference>
<comment type="caution">
    <text evidence="5">The sequence shown here is derived from an EMBL/GenBank/DDBJ whole genome shotgun (WGS) entry which is preliminary data.</text>
</comment>
<reference evidence="5 6" key="1">
    <citation type="submission" date="2024-09" db="EMBL/GenBank/DDBJ databases">
        <authorList>
            <person name="D'Angelo T."/>
        </authorList>
    </citation>
    <scope>NUCLEOTIDE SEQUENCE [LARGE SCALE GENOMIC DNA]</scope>
    <source>
        <strain evidence="5">SAG AM-311-F02</strain>
    </source>
</reference>
<accession>A0ABV6YN79</accession>
<gene>
    <name evidence="5" type="ORF">ACFL2Z_01255</name>
</gene>
<dbReference type="Gene3D" id="2.40.100.10">
    <property type="entry name" value="Cyclophilin-like"/>
    <property type="match status" value="1"/>
</dbReference>
<dbReference type="SUPFAM" id="SSF50891">
    <property type="entry name" value="Cyclophilin-like"/>
    <property type="match status" value="1"/>
</dbReference>
<evidence type="ECO:0000259" key="4">
    <source>
        <dbReference type="PROSITE" id="PS50072"/>
    </source>
</evidence>
<evidence type="ECO:0000256" key="1">
    <source>
        <dbReference type="ARBA" id="ARBA00023110"/>
    </source>
</evidence>
<evidence type="ECO:0000256" key="2">
    <source>
        <dbReference type="ARBA" id="ARBA00023235"/>
    </source>
</evidence>
<dbReference type="CDD" id="cd00317">
    <property type="entry name" value="cyclophilin"/>
    <property type="match status" value="1"/>
</dbReference>
<keyword evidence="6" id="KW-1185">Reference proteome</keyword>
<dbReference type="EC" id="5.2.1.8" evidence="3"/>
<comment type="similarity">
    <text evidence="3">Belongs to the cyclophilin-type PPIase family.</text>
</comment>
<keyword evidence="3" id="KW-0732">Signal</keyword>
<dbReference type="PROSITE" id="PS51257">
    <property type="entry name" value="PROKAR_LIPOPROTEIN"/>
    <property type="match status" value="1"/>
</dbReference>
<dbReference type="Proteomes" id="UP001594288">
    <property type="component" value="Unassembled WGS sequence"/>
</dbReference>
<evidence type="ECO:0000256" key="3">
    <source>
        <dbReference type="RuleBase" id="RU363019"/>
    </source>
</evidence>
<dbReference type="EMBL" id="JBHPEI010000011">
    <property type="protein sequence ID" value="MFC1799526.1"/>
    <property type="molecule type" value="Genomic_DNA"/>
</dbReference>
<dbReference type="PROSITE" id="PS50072">
    <property type="entry name" value="CSA_PPIASE_2"/>
    <property type="match status" value="1"/>
</dbReference>
<dbReference type="Pfam" id="PF00160">
    <property type="entry name" value="Pro_isomerase"/>
    <property type="match status" value="1"/>
</dbReference>